<gene>
    <name evidence="7" type="ordered locus">Rvan_0830</name>
</gene>
<evidence type="ECO:0000256" key="3">
    <source>
        <dbReference type="ARBA" id="ARBA00022989"/>
    </source>
</evidence>
<feature type="transmembrane region" description="Helical" evidence="5">
    <location>
        <begin position="85"/>
        <end position="106"/>
    </location>
</feature>
<feature type="transmembrane region" description="Helical" evidence="5">
    <location>
        <begin position="112"/>
        <end position="132"/>
    </location>
</feature>
<feature type="transmembrane region" description="Helical" evidence="5">
    <location>
        <begin position="347"/>
        <end position="367"/>
    </location>
</feature>
<dbReference type="InterPro" id="IPR051533">
    <property type="entry name" value="WaaL-like"/>
</dbReference>
<dbReference type="Pfam" id="PF04932">
    <property type="entry name" value="Wzy_C"/>
    <property type="match status" value="1"/>
</dbReference>
<dbReference type="Proteomes" id="UP000001399">
    <property type="component" value="Chromosome"/>
</dbReference>
<feature type="transmembrane region" description="Helical" evidence="5">
    <location>
        <begin position="179"/>
        <end position="195"/>
    </location>
</feature>
<evidence type="ECO:0000313" key="7">
    <source>
        <dbReference type="EMBL" id="ADP70106.1"/>
    </source>
</evidence>
<organism evidence="7 8">
    <name type="scientific">Rhodomicrobium vannielii (strain ATCC 17100 / DSM 162 / LMG 4299 / NCIMB 10020 / ATH 3.1.1)</name>
    <dbReference type="NCBI Taxonomy" id="648757"/>
    <lineage>
        <taxon>Bacteria</taxon>
        <taxon>Pseudomonadati</taxon>
        <taxon>Pseudomonadota</taxon>
        <taxon>Alphaproteobacteria</taxon>
        <taxon>Hyphomicrobiales</taxon>
        <taxon>Hyphomicrobiaceae</taxon>
        <taxon>Rhodomicrobium</taxon>
    </lineage>
</organism>
<keyword evidence="2 5" id="KW-0812">Transmembrane</keyword>
<evidence type="ECO:0000256" key="4">
    <source>
        <dbReference type="ARBA" id="ARBA00023136"/>
    </source>
</evidence>
<dbReference type="KEGG" id="rva:Rvan_0830"/>
<dbReference type="STRING" id="648757.Rvan_0830"/>
<reference evidence="8" key="1">
    <citation type="journal article" date="2011" name="J. Bacteriol.">
        <title>Genome sequences of eight morphologically diverse alphaproteobacteria.</title>
        <authorList>
            <consortium name="US DOE Joint Genome Institute"/>
            <person name="Brown P.J."/>
            <person name="Kysela D.T."/>
            <person name="Buechlein A."/>
            <person name="Hemmerich C."/>
            <person name="Brun Y.V."/>
        </authorList>
    </citation>
    <scope>NUCLEOTIDE SEQUENCE [LARGE SCALE GENOMIC DNA]</scope>
    <source>
        <strain evidence="8">ATCC 17100 / ATH 3.1.1 / DSM 162 / LMG 4299</strain>
    </source>
</reference>
<feature type="transmembrane region" description="Helical" evidence="5">
    <location>
        <begin position="61"/>
        <end position="78"/>
    </location>
</feature>
<dbReference type="PANTHER" id="PTHR37422">
    <property type="entry name" value="TEICHURONIC ACID BIOSYNTHESIS PROTEIN TUAE"/>
    <property type="match status" value="1"/>
</dbReference>
<proteinExistence type="predicted"/>
<dbReference type="GO" id="GO:0016020">
    <property type="term" value="C:membrane"/>
    <property type="evidence" value="ECO:0007669"/>
    <property type="project" value="UniProtKB-SubCell"/>
</dbReference>
<evidence type="ECO:0000313" key="8">
    <source>
        <dbReference type="Proteomes" id="UP000001399"/>
    </source>
</evidence>
<feature type="domain" description="O-antigen ligase-related" evidence="6">
    <location>
        <begin position="215"/>
        <end position="359"/>
    </location>
</feature>
<keyword evidence="8" id="KW-1185">Reference proteome</keyword>
<dbReference type="PANTHER" id="PTHR37422:SF13">
    <property type="entry name" value="LIPOPOLYSACCHARIDE BIOSYNTHESIS PROTEIN PA4999-RELATED"/>
    <property type="match status" value="1"/>
</dbReference>
<dbReference type="HOGENOM" id="CLU_583651_0_0_5"/>
<keyword evidence="4 5" id="KW-0472">Membrane</keyword>
<comment type="subcellular location">
    <subcellularLocation>
        <location evidence="1">Membrane</location>
        <topology evidence="1">Multi-pass membrane protein</topology>
    </subcellularLocation>
</comment>
<feature type="transmembrane region" description="Helical" evidence="5">
    <location>
        <begin position="251"/>
        <end position="273"/>
    </location>
</feature>
<dbReference type="OrthoDB" id="4391260at2"/>
<accession>E3I193</accession>
<name>E3I193_RHOVT</name>
<feature type="transmembrane region" description="Helical" evidence="5">
    <location>
        <begin position="144"/>
        <end position="164"/>
    </location>
</feature>
<dbReference type="RefSeq" id="WP_013418510.1">
    <property type="nucleotide sequence ID" value="NC_014664.1"/>
</dbReference>
<protein>
    <submittedName>
        <fullName evidence="7">O-antigen polymerase</fullName>
    </submittedName>
</protein>
<evidence type="ECO:0000256" key="5">
    <source>
        <dbReference type="SAM" id="Phobius"/>
    </source>
</evidence>
<evidence type="ECO:0000259" key="6">
    <source>
        <dbReference type="Pfam" id="PF04932"/>
    </source>
</evidence>
<feature type="transmembrane region" description="Helical" evidence="5">
    <location>
        <begin position="226"/>
        <end position="244"/>
    </location>
</feature>
<feature type="transmembrane region" description="Helical" evidence="5">
    <location>
        <begin position="402"/>
        <end position="420"/>
    </location>
</feature>
<feature type="transmembrane region" description="Helical" evidence="5">
    <location>
        <begin position="12"/>
        <end position="28"/>
    </location>
</feature>
<feature type="transmembrane region" description="Helical" evidence="5">
    <location>
        <begin position="379"/>
        <end position="396"/>
    </location>
</feature>
<dbReference type="InterPro" id="IPR007016">
    <property type="entry name" value="O-antigen_ligase-rel_domated"/>
</dbReference>
<keyword evidence="3 5" id="KW-1133">Transmembrane helix</keyword>
<dbReference type="AlphaFoldDB" id="E3I193"/>
<sequence length="434" mass="46854">MTEATARAPVPLAWLPAFLWLVILLRVAEMLPPDLSPVDFTDLQKGAFAVSTATSDIANQLVWLSIAGLVTLVVLLQGPERLLRLLPPLSILPVFLAFCLISAAWATHPDISFRRTLLLIIGVYCAAGATAYCRSEDEILRVAYLAFAITLVANLASMAFPFSFDYRGLFRGLSGDKNFLGVIATTGLFIGAMWRTRLAGSFSRAMNAAYLAAWVGLLILSGNKTAAALVVAAPAAAWLILLATRETRLKMPVILALGGALIACLLLIVTVVLDMTVAEALGTILPDASFTGRDEIWAFSVEQWQAHWLLGFGYGSFWGVGFDAPNLQASPSFIHLLTQSHNGYLDLALTVGAAGLTLMLAFLWQVLLAIDRLRVSDKAFFLFAVSTLIFLLVHNVTESSLARGLAMPWIITVALCFMTARRLASRDPKEPSGG</sequence>
<dbReference type="EMBL" id="CP002292">
    <property type="protein sequence ID" value="ADP70106.1"/>
    <property type="molecule type" value="Genomic_DNA"/>
</dbReference>
<evidence type="ECO:0000256" key="1">
    <source>
        <dbReference type="ARBA" id="ARBA00004141"/>
    </source>
</evidence>
<evidence type="ECO:0000256" key="2">
    <source>
        <dbReference type="ARBA" id="ARBA00022692"/>
    </source>
</evidence>
<dbReference type="eggNOG" id="COG3307">
    <property type="taxonomic scope" value="Bacteria"/>
</dbReference>